<evidence type="ECO:0000313" key="4">
    <source>
        <dbReference type="Proteomes" id="UP000257109"/>
    </source>
</evidence>
<organism evidence="3 4">
    <name type="scientific">Mucuna pruriens</name>
    <name type="common">Velvet bean</name>
    <name type="synonym">Dolichos pruriens</name>
    <dbReference type="NCBI Taxonomy" id="157652"/>
    <lineage>
        <taxon>Eukaryota</taxon>
        <taxon>Viridiplantae</taxon>
        <taxon>Streptophyta</taxon>
        <taxon>Embryophyta</taxon>
        <taxon>Tracheophyta</taxon>
        <taxon>Spermatophyta</taxon>
        <taxon>Magnoliopsida</taxon>
        <taxon>eudicotyledons</taxon>
        <taxon>Gunneridae</taxon>
        <taxon>Pentapetalae</taxon>
        <taxon>rosids</taxon>
        <taxon>fabids</taxon>
        <taxon>Fabales</taxon>
        <taxon>Fabaceae</taxon>
        <taxon>Papilionoideae</taxon>
        <taxon>50 kb inversion clade</taxon>
        <taxon>NPAAA clade</taxon>
        <taxon>indigoferoid/millettioid clade</taxon>
        <taxon>Phaseoleae</taxon>
        <taxon>Mucuna</taxon>
    </lineage>
</organism>
<dbReference type="EMBL" id="QJKJ01003757">
    <property type="protein sequence ID" value="RDX97005.1"/>
    <property type="molecule type" value="Genomic_DNA"/>
</dbReference>
<evidence type="ECO:0000256" key="2">
    <source>
        <dbReference type="SAM" id="SignalP"/>
    </source>
</evidence>
<protein>
    <submittedName>
        <fullName evidence="3">Uncharacterized protein</fullName>
    </submittedName>
</protein>
<dbReference type="Proteomes" id="UP000257109">
    <property type="component" value="Unassembled WGS sequence"/>
</dbReference>
<feature type="chain" id="PRO_5017010502" evidence="2">
    <location>
        <begin position="25"/>
        <end position="71"/>
    </location>
</feature>
<evidence type="ECO:0000313" key="3">
    <source>
        <dbReference type="EMBL" id="RDX97005.1"/>
    </source>
</evidence>
<keyword evidence="1" id="KW-1133">Transmembrane helix</keyword>
<keyword evidence="2" id="KW-0732">Signal</keyword>
<keyword evidence="1" id="KW-0812">Transmembrane</keyword>
<feature type="transmembrane region" description="Helical" evidence="1">
    <location>
        <begin position="40"/>
        <end position="61"/>
    </location>
</feature>
<gene>
    <name evidence="3" type="ORF">CR513_20285</name>
</gene>
<feature type="signal peptide" evidence="2">
    <location>
        <begin position="1"/>
        <end position="24"/>
    </location>
</feature>
<keyword evidence="1" id="KW-0472">Membrane</keyword>
<comment type="caution">
    <text evidence="3">The sequence shown here is derived from an EMBL/GenBank/DDBJ whole genome shotgun (WGS) entry which is preliminary data.</text>
</comment>
<reference evidence="3" key="1">
    <citation type="submission" date="2018-05" db="EMBL/GenBank/DDBJ databases">
        <title>Draft genome of Mucuna pruriens seed.</title>
        <authorList>
            <person name="Nnadi N.E."/>
            <person name="Vos R."/>
            <person name="Hasami M.H."/>
            <person name="Devisetty U.K."/>
            <person name="Aguiy J.C."/>
        </authorList>
    </citation>
    <scope>NUCLEOTIDE SEQUENCE [LARGE SCALE GENOMIC DNA]</scope>
    <source>
        <strain evidence="3">JCA_2017</strain>
    </source>
</reference>
<proteinExistence type="predicted"/>
<keyword evidence="4" id="KW-1185">Reference proteome</keyword>
<accession>A0A371H2I9</accession>
<name>A0A371H2I9_MUCPR</name>
<feature type="non-terminal residue" evidence="3">
    <location>
        <position position="1"/>
    </location>
</feature>
<evidence type="ECO:0000256" key="1">
    <source>
        <dbReference type="SAM" id="Phobius"/>
    </source>
</evidence>
<sequence length="71" mass="8069">MVGNATKVASVLLVTLAIIIPCLEDSIAKQYIILYIHENIAIKSSTYFFILEVICHILIMVDHKKSFSYMH</sequence>
<dbReference type="AlphaFoldDB" id="A0A371H2I9"/>